<accession>A0A6J7PDT4</accession>
<organism evidence="1">
    <name type="scientific">freshwater metagenome</name>
    <dbReference type="NCBI Taxonomy" id="449393"/>
    <lineage>
        <taxon>unclassified sequences</taxon>
        <taxon>metagenomes</taxon>
        <taxon>ecological metagenomes</taxon>
    </lineage>
</organism>
<protein>
    <submittedName>
        <fullName evidence="1">Unannotated protein</fullName>
    </submittedName>
</protein>
<dbReference type="EMBL" id="CAFBOG010000317">
    <property type="protein sequence ID" value="CAB5001343.1"/>
    <property type="molecule type" value="Genomic_DNA"/>
</dbReference>
<name>A0A6J7PDT4_9ZZZZ</name>
<reference evidence="1" key="1">
    <citation type="submission" date="2020-05" db="EMBL/GenBank/DDBJ databases">
        <authorList>
            <person name="Chiriac C."/>
            <person name="Salcher M."/>
            <person name="Ghai R."/>
            <person name="Kavagutti S V."/>
        </authorList>
    </citation>
    <scope>NUCLEOTIDE SEQUENCE</scope>
</reference>
<gene>
    <name evidence="1" type="ORF">UFOPK3914_02162</name>
</gene>
<evidence type="ECO:0000313" key="1">
    <source>
        <dbReference type="EMBL" id="CAB5001343.1"/>
    </source>
</evidence>
<proteinExistence type="predicted"/>
<dbReference type="AlphaFoldDB" id="A0A6J7PDT4"/>
<sequence>MSPSSYGPAEVTVLTKSSDGVLSKFVVTSSEAGGVSTVSAVAAFVKDPSSMSSWVTLWTALQVTLLPIARLVIGKAGLQSVAESNPSAAASAMVRPLRAI</sequence>